<reference evidence="2" key="1">
    <citation type="submission" date="2022-08" db="UniProtKB">
        <authorList>
            <consortium name="EnsemblMetazoa"/>
        </authorList>
    </citation>
    <scope>IDENTIFICATION</scope>
    <source>
        <strain evidence="2">05x7-T-G4-1.051#20</strain>
    </source>
</reference>
<protein>
    <submittedName>
        <fullName evidence="2">Uncharacterized protein</fullName>
    </submittedName>
</protein>
<proteinExistence type="predicted"/>
<dbReference type="AlphaFoldDB" id="A0A8W8NUC4"/>
<dbReference type="Proteomes" id="UP000005408">
    <property type="component" value="Unassembled WGS sequence"/>
</dbReference>
<keyword evidence="3" id="KW-1185">Reference proteome</keyword>
<evidence type="ECO:0000256" key="1">
    <source>
        <dbReference type="SAM" id="MobiDB-lite"/>
    </source>
</evidence>
<organism evidence="2 3">
    <name type="scientific">Magallana gigas</name>
    <name type="common">Pacific oyster</name>
    <name type="synonym">Crassostrea gigas</name>
    <dbReference type="NCBI Taxonomy" id="29159"/>
    <lineage>
        <taxon>Eukaryota</taxon>
        <taxon>Metazoa</taxon>
        <taxon>Spiralia</taxon>
        <taxon>Lophotrochozoa</taxon>
        <taxon>Mollusca</taxon>
        <taxon>Bivalvia</taxon>
        <taxon>Autobranchia</taxon>
        <taxon>Pteriomorphia</taxon>
        <taxon>Ostreida</taxon>
        <taxon>Ostreoidea</taxon>
        <taxon>Ostreidae</taxon>
        <taxon>Magallana</taxon>
    </lineage>
</organism>
<evidence type="ECO:0000313" key="3">
    <source>
        <dbReference type="Proteomes" id="UP000005408"/>
    </source>
</evidence>
<sequence length="128" mass="13881">MQCTCVTVKPRGLSLAIGKAFPWGDINGQRKAVKGRNLAVQTSRDLPGIIKVFKAPEQGTPDVACLFARWDFVKTVFVVVESPVKPVLDLTNSSDDDIPAPKKRAIDSSSDSDQKESLLLLTIPVFAV</sequence>
<name>A0A8W8NUC4_MAGGI</name>
<feature type="region of interest" description="Disordered" evidence="1">
    <location>
        <begin position="91"/>
        <end position="113"/>
    </location>
</feature>
<dbReference type="EnsemblMetazoa" id="G7611.1">
    <property type="protein sequence ID" value="G7611.1:cds"/>
    <property type="gene ID" value="G7611"/>
</dbReference>
<evidence type="ECO:0000313" key="2">
    <source>
        <dbReference type="EnsemblMetazoa" id="G7611.1:cds"/>
    </source>
</evidence>
<accession>A0A8W8NUC4</accession>